<feature type="domain" description="M23ase beta-sheet core" evidence="1">
    <location>
        <begin position="79"/>
        <end position="168"/>
    </location>
</feature>
<gene>
    <name evidence="2" type="ORF">D8M04_11760</name>
</gene>
<keyword evidence="3" id="KW-1185">Reference proteome</keyword>
<accession>A0A498D5Q4</accession>
<sequence>MTMNIIQLPYPNDIDRVDPAVTVYWPLAEETVVGFGGDKLEHNQKHVTWASERWAYDLVMEPYDIGSMRNEDYGIWNKEVFSPVRGKVIGAYDGEADVEPNSEEFTSMAGNYVYIRIEETGTYLLLVHLKKDSVMVEAGDYVQPGDVIGRVGNSGSTSEPHLHIHHQRQDPTKMLYPTLAEGLPLFFEEINGEAMPNGGDVVKRVEE</sequence>
<dbReference type="Pfam" id="PF01551">
    <property type="entry name" value="Peptidase_M23"/>
    <property type="match status" value="1"/>
</dbReference>
<dbReference type="Gene3D" id="2.70.70.10">
    <property type="entry name" value="Glucose Permease (Domain IIA)"/>
    <property type="match status" value="1"/>
</dbReference>
<dbReference type="InterPro" id="IPR050570">
    <property type="entry name" value="Cell_wall_metabolism_enzyme"/>
</dbReference>
<dbReference type="SUPFAM" id="SSF51261">
    <property type="entry name" value="Duplicated hybrid motif"/>
    <property type="match status" value="1"/>
</dbReference>
<dbReference type="Proteomes" id="UP000270219">
    <property type="component" value="Unassembled WGS sequence"/>
</dbReference>
<organism evidence="2 3">
    <name type="scientific">Oceanobacillus piezotolerans</name>
    <dbReference type="NCBI Taxonomy" id="2448030"/>
    <lineage>
        <taxon>Bacteria</taxon>
        <taxon>Bacillati</taxon>
        <taxon>Bacillota</taxon>
        <taxon>Bacilli</taxon>
        <taxon>Bacillales</taxon>
        <taxon>Bacillaceae</taxon>
        <taxon>Oceanobacillus</taxon>
    </lineage>
</organism>
<dbReference type="InterPro" id="IPR016047">
    <property type="entry name" value="M23ase_b-sheet_dom"/>
</dbReference>
<dbReference type="InterPro" id="IPR011055">
    <property type="entry name" value="Dup_hybrid_motif"/>
</dbReference>
<name>A0A498D5Q4_9BACI</name>
<evidence type="ECO:0000313" key="2">
    <source>
        <dbReference type="EMBL" id="RLL43963.1"/>
    </source>
</evidence>
<dbReference type="PANTHER" id="PTHR21666:SF285">
    <property type="entry name" value="M23 FAMILY METALLOPEPTIDASE"/>
    <property type="match status" value="1"/>
</dbReference>
<dbReference type="CDD" id="cd12797">
    <property type="entry name" value="M23_peptidase"/>
    <property type="match status" value="1"/>
</dbReference>
<dbReference type="AlphaFoldDB" id="A0A498D5Q4"/>
<dbReference type="GO" id="GO:0004222">
    <property type="term" value="F:metalloendopeptidase activity"/>
    <property type="evidence" value="ECO:0007669"/>
    <property type="project" value="TreeGrafter"/>
</dbReference>
<evidence type="ECO:0000259" key="1">
    <source>
        <dbReference type="Pfam" id="PF01551"/>
    </source>
</evidence>
<dbReference type="EMBL" id="RCHR01000004">
    <property type="protein sequence ID" value="RLL43963.1"/>
    <property type="molecule type" value="Genomic_DNA"/>
</dbReference>
<dbReference type="PANTHER" id="PTHR21666">
    <property type="entry name" value="PEPTIDASE-RELATED"/>
    <property type="match status" value="1"/>
</dbReference>
<reference evidence="2 3" key="1">
    <citation type="submission" date="2018-10" db="EMBL/GenBank/DDBJ databases">
        <title>Oceanobacillus sp. YLB-02 draft genome.</title>
        <authorList>
            <person name="Yu L."/>
        </authorList>
    </citation>
    <scope>NUCLEOTIDE SEQUENCE [LARGE SCALE GENOMIC DNA]</scope>
    <source>
        <strain evidence="2 3">YLB-02</strain>
    </source>
</reference>
<protein>
    <submittedName>
        <fullName evidence="2">M23 family metallopeptidase</fullName>
    </submittedName>
</protein>
<proteinExistence type="predicted"/>
<dbReference type="OrthoDB" id="9809488at2"/>
<evidence type="ECO:0000313" key="3">
    <source>
        <dbReference type="Proteomes" id="UP000270219"/>
    </source>
</evidence>
<comment type="caution">
    <text evidence="2">The sequence shown here is derived from an EMBL/GenBank/DDBJ whole genome shotgun (WGS) entry which is preliminary data.</text>
</comment>